<evidence type="ECO:0000313" key="4">
    <source>
        <dbReference type="Proteomes" id="UP000262379"/>
    </source>
</evidence>
<dbReference type="SMART" id="SM00448">
    <property type="entry name" value="REC"/>
    <property type="match status" value="1"/>
</dbReference>
<dbReference type="InterPro" id="IPR001789">
    <property type="entry name" value="Sig_transdc_resp-reg_receiver"/>
</dbReference>
<dbReference type="PROSITE" id="PS50110">
    <property type="entry name" value="RESPONSE_REGULATORY"/>
    <property type="match status" value="1"/>
</dbReference>
<feature type="domain" description="Response regulatory" evidence="2">
    <location>
        <begin position="14"/>
        <end position="125"/>
    </location>
</feature>
<organism evidence="3 4">
    <name type="scientific">Mesorhizobium denitrificans</name>
    <dbReference type="NCBI Taxonomy" id="2294114"/>
    <lineage>
        <taxon>Bacteria</taxon>
        <taxon>Pseudomonadati</taxon>
        <taxon>Pseudomonadota</taxon>
        <taxon>Alphaproteobacteria</taxon>
        <taxon>Hyphomicrobiales</taxon>
        <taxon>Phyllobacteriaceae</taxon>
        <taxon>Mesorhizobium</taxon>
    </lineage>
</organism>
<comment type="caution">
    <text evidence="3">The sequence shown here is derived from an EMBL/GenBank/DDBJ whole genome shotgun (WGS) entry which is preliminary data.</text>
</comment>
<accession>A0A371X207</accession>
<dbReference type="RefSeq" id="WP_116625826.1">
    <property type="nucleotide sequence ID" value="NZ_QURN01000028.1"/>
</dbReference>
<gene>
    <name evidence="3" type="ORF">DY251_20790</name>
</gene>
<dbReference type="InterPro" id="IPR011006">
    <property type="entry name" value="CheY-like_superfamily"/>
</dbReference>
<dbReference type="SUPFAM" id="SSF52172">
    <property type="entry name" value="CheY-like"/>
    <property type="match status" value="1"/>
</dbReference>
<dbReference type="Gene3D" id="3.40.50.2300">
    <property type="match status" value="1"/>
</dbReference>
<dbReference type="AlphaFoldDB" id="A0A371X207"/>
<dbReference type="Proteomes" id="UP000262379">
    <property type="component" value="Unassembled WGS sequence"/>
</dbReference>
<name>A0A371X207_9HYPH</name>
<keyword evidence="4" id="KW-1185">Reference proteome</keyword>
<dbReference type="EMBL" id="QURN01000028">
    <property type="protein sequence ID" value="RFC63256.1"/>
    <property type="molecule type" value="Genomic_DNA"/>
</dbReference>
<reference evidence="4" key="1">
    <citation type="submission" date="2018-08" db="EMBL/GenBank/DDBJ databases">
        <authorList>
            <person name="Im W.T."/>
        </authorList>
    </citation>
    <scope>NUCLEOTIDE SEQUENCE [LARGE SCALE GENOMIC DNA]</scope>
    <source>
        <strain evidence="4">LA-28</strain>
    </source>
</reference>
<evidence type="ECO:0000259" key="2">
    <source>
        <dbReference type="PROSITE" id="PS50110"/>
    </source>
</evidence>
<keyword evidence="1" id="KW-0597">Phosphoprotein</keyword>
<sequence>MGADLVTGVLRGKFVLVMEDEYFIADDIARALTKTGAEVVGPFGHVQQGLARLRTEPAVDLAVLDINLNGAKVFDLAAELQDRNIPFLFATGYGNDFLPERFAGVPRWEKPFDIVTLVKAINGLAGDRESAI</sequence>
<evidence type="ECO:0000313" key="3">
    <source>
        <dbReference type="EMBL" id="RFC63256.1"/>
    </source>
</evidence>
<dbReference type="GO" id="GO:0000160">
    <property type="term" value="P:phosphorelay signal transduction system"/>
    <property type="evidence" value="ECO:0007669"/>
    <property type="project" value="InterPro"/>
</dbReference>
<feature type="modified residue" description="4-aspartylphosphate" evidence="1">
    <location>
        <position position="65"/>
    </location>
</feature>
<evidence type="ECO:0000256" key="1">
    <source>
        <dbReference type="PROSITE-ProRule" id="PRU00169"/>
    </source>
</evidence>
<proteinExistence type="predicted"/>
<protein>
    <submittedName>
        <fullName evidence="3">Response regulator</fullName>
    </submittedName>
</protein>
<dbReference type="Pfam" id="PF00072">
    <property type="entry name" value="Response_reg"/>
    <property type="match status" value="1"/>
</dbReference>